<feature type="domain" description="Cytidyltransferase-like" evidence="11">
    <location>
        <begin position="6"/>
        <end position="174"/>
    </location>
</feature>
<evidence type="ECO:0000256" key="1">
    <source>
        <dbReference type="ARBA" id="ARBA00002324"/>
    </source>
</evidence>
<comment type="catalytic activity">
    <reaction evidence="9 10">
        <text>nicotinate beta-D-ribonucleotide + ATP + H(+) = deamido-NAD(+) + diphosphate</text>
        <dbReference type="Rhea" id="RHEA:22860"/>
        <dbReference type="ChEBI" id="CHEBI:15378"/>
        <dbReference type="ChEBI" id="CHEBI:30616"/>
        <dbReference type="ChEBI" id="CHEBI:33019"/>
        <dbReference type="ChEBI" id="CHEBI:57502"/>
        <dbReference type="ChEBI" id="CHEBI:58437"/>
        <dbReference type="EC" id="2.7.7.18"/>
    </reaction>
</comment>
<reference evidence="12 13" key="1">
    <citation type="submission" date="2019-08" db="EMBL/GenBank/DDBJ databases">
        <title>In-depth cultivation of the pig gut microbiome towards novel bacterial diversity and tailored functional studies.</title>
        <authorList>
            <person name="Wylensek D."/>
            <person name="Hitch T.C.A."/>
            <person name="Clavel T."/>
        </authorList>
    </citation>
    <scope>NUCLEOTIDE SEQUENCE [LARGE SCALE GENOMIC DNA]</scope>
    <source>
        <strain evidence="12 13">WCA-389-WT-23D1</strain>
    </source>
</reference>
<dbReference type="Gene3D" id="3.40.50.620">
    <property type="entry name" value="HUPs"/>
    <property type="match status" value="1"/>
</dbReference>
<evidence type="ECO:0000256" key="9">
    <source>
        <dbReference type="ARBA" id="ARBA00048721"/>
    </source>
</evidence>
<dbReference type="AlphaFoldDB" id="A0A7X2TB39"/>
<keyword evidence="4 10" id="KW-0808">Transferase</keyword>
<evidence type="ECO:0000313" key="12">
    <source>
        <dbReference type="EMBL" id="MSS35407.1"/>
    </source>
</evidence>
<dbReference type="InterPro" id="IPR014729">
    <property type="entry name" value="Rossmann-like_a/b/a_fold"/>
</dbReference>
<dbReference type="GO" id="GO:0004515">
    <property type="term" value="F:nicotinate-nucleotide adenylyltransferase activity"/>
    <property type="evidence" value="ECO:0007669"/>
    <property type="project" value="UniProtKB-UniRule"/>
</dbReference>
<name>A0A7X2TB39_9CLOT</name>
<comment type="caution">
    <text evidence="12">The sequence shown here is derived from an EMBL/GenBank/DDBJ whole genome shotgun (WGS) entry which is preliminary data.</text>
</comment>
<comment type="pathway">
    <text evidence="2 10">Cofactor biosynthesis; NAD(+) biosynthesis; deamido-NAD(+) from nicotinate D-ribonucleotide: step 1/1.</text>
</comment>
<comment type="function">
    <text evidence="1 10">Catalyzes the reversible adenylation of nicotinate mononucleotide (NaMN) to nicotinic acid adenine dinucleotide (NaAD).</text>
</comment>
<keyword evidence="8 10" id="KW-0520">NAD</keyword>
<dbReference type="CDD" id="cd02165">
    <property type="entry name" value="NMNAT"/>
    <property type="match status" value="1"/>
</dbReference>
<keyword evidence="5 10" id="KW-0548">Nucleotidyltransferase</keyword>
<evidence type="ECO:0000256" key="5">
    <source>
        <dbReference type="ARBA" id="ARBA00022695"/>
    </source>
</evidence>
<dbReference type="InterPro" id="IPR005248">
    <property type="entry name" value="NadD/NMNAT"/>
</dbReference>
<gene>
    <name evidence="10" type="primary">nadD</name>
    <name evidence="12" type="ORF">FYJ39_02105</name>
</gene>
<evidence type="ECO:0000313" key="13">
    <source>
        <dbReference type="Proteomes" id="UP000429958"/>
    </source>
</evidence>
<dbReference type="Proteomes" id="UP000429958">
    <property type="component" value="Unassembled WGS sequence"/>
</dbReference>
<dbReference type="GO" id="GO:0005524">
    <property type="term" value="F:ATP binding"/>
    <property type="evidence" value="ECO:0007669"/>
    <property type="project" value="UniProtKB-KW"/>
</dbReference>
<evidence type="ECO:0000256" key="7">
    <source>
        <dbReference type="ARBA" id="ARBA00022840"/>
    </source>
</evidence>
<dbReference type="EC" id="2.7.7.18" evidence="10"/>
<evidence type="ECO:0000259" key="11">
    <source>
        <dbReference type="Pfam" id="PF01467"/>
    </source>
</evidence>
<protein>
    <recommendedName>
        <fullName evidence="10">Probable nicotinate-nucleotide adenylyltransferase</fullName>
        <ecNumber evidence="10">2.7.7.18</ecNumber>
    </recommendedName>
    <alternativeName>
        <fullName evidence="10">Deamido-NAD(+) diphosphorylase</fullName>
    </alternativeName>
    <alternativeName>
        <fullName evidence="10">Deamido-NAD(+) pyrophosphorylase</fullName>
    </alternativeName>
    <alternativeName>
        <fullName evidence="10">Nicotinate mononucleotide adenylyltransferase</fullName>
        <shortName evidence="10">NaMN adenylyltransferase</shortName>
    </alternativeName>
</protein>
<dbReference type="NCBIfam" id="NF000840">
    <property type="entry name" value="PRK00071.1-3"/>
    <property type="match status" value="1"/>
</dbReference>
<dbReference type="PANTHER" id="PTHR39321">
    <property type="entry name" value="NICOTINATE-NUCLEOTIDE ADENYLYLTRANSFERASE-RELATED"/>
    <property type="match status" value="1"/>
</dbReference>
<dbReference type="NCBIfam" id="TIGR00125">
    <property type="entry name" value="cyt_tran_rel"/>
    <property type="match status" value="1"/>
</dbReference>
<keyword evidence="3 10" id="KW-0662">Pyridine nucleotide biosynthesis</keyword>
<evidence type="ECO:0000256" key="4">
    <source>
        <dbReference type="ARBA" id="ARBA00022679"/>
    </source>
</evidence>
<evidence type="ECO:0000256" key="6">
    <source>
        <dbReference type="ARBA" id="ARBA00022741"/>
    </source>
</evidence>
<dbReference type="SUPFAM" id="SSF52374">
    <property type="entry name" value="Nucleotidylyl transferase"/>
    <property type="match status" value="1"/>
</dbReference>
<keyword evidence="6 10" id="KW-0547">Nucleotide-binding</keyword>
<comment type="similarity">
    <text evidence="10">Belongs to the NadD family.</text>
</comment>
<dbReference type="EMBL" id="VUMD01000001">
    <property type="protein sequence ID" value="MSS35407.1"/>
    <property type="molecule type" value="Genomic_DNA"/>
</dbReference>
<dbReference type="RefSeq" id="WP_154470801.1">
    <property type="nucleotide sequence ID" value="NZ_VUMD01000001.1"/>
</dbReference>
<dbReference type="Pfam" id="PF01467">
    <property type="entry name" value="CTP_transf_like"/>
    <property type="match status" value="1"/>
</dbReference>
<keyword evidence="7 10" id="KW-0067">ATP-binding</keyword>
<dbReference type="InterPro" id="IPR004821">
    <property type="entry name" value="Cyt_trans-like"/>
</dbReference>
<proteinExistence type="inferred from homology"/>
<dbReference type="HAMAP" id="MF_00244">
    <property type="entry name" value="NaMN_adenylyltr"/>
    <property type="match status" value="1"/>
</dbReference>
<evidence type="ECO:0000256" key="3">
    <source>
        <dbReference type="ARBA" id="ARBA00022642"/>
    </source>
</evidence>
<keyword evidence="13" id="KW-1185">Reference proteome</keyword>
<dbReference type="NCBIfam" id="TIGR00482">
    <property type="entry name" value="nicotinate (nicotinamide) nucleotide adenylyltransferase"/>
    <property type="match status" value="1"/>
</dbReference>
<organism evidence="12 13">
    <name type="scientific">Clostridium porci</name>
    <dbReference type="NCBI Taxonomy" id="2605778"/>
    <lineage>
        <taxon>Bacteria</taxon>
        <taxon>Bacillati</taxon>
        <taxon>Bacillota</taxon>
        <taxon>Clostridia</taxon>
        <taxon>Eubacteriales</taxon>
        <taxon>Clostridiaceae</taxon>
        <taxon>Clostridium</taxon>
    </lineage>
</organism>
<dbReference type="UniPathway" id="UPA00253">
    <property type="reaction ID" value="UER00332"/>
</dbReference>
<evidence type="ECO:0000256" key="8">
    <source>
        <dbReference type="ARBA" id="ARBA00023027"/>
    </source>
</evidence>
<evidence type="ECO:0000256" key="2">
    <source>
        <dbReference type="ARBA" id="ARBA00005019"/>
    </source>
</evidence>
<sequence>MAKIGVLGGTFDPIHNGHLRIGTGAYWEFGLESIWFMPSGIPPHKRDHRVTEGEMRWDMVKLAVADTPYFLCSDFEIKREGATYTAQTLALLREAYREHEFYFIVGADSLYEIEQWHHPELVMKHTVILAAGRTYRSWHRSFESQIRYLTEKYKAKIYPLHIPEIDISSEEIRRAVAEGRSIRNYVPAAVADYIIDHRLYRDSE</sequence>
<dbReference type="PANTHER" id="PTHR39321:SF3">
    <property type="entry name" value="PHOSPHOPANTETHEINE ADENYLYLTRANSFERASE"/>
    <property type="match status" value="1"/>
</dbReference>
<dbReference type="GO" id="GO:0009435">
    <property type="term" value="P:NAD+ biosynthetic process"/>
    <property type="evidence" value="ECO:0007669"/>
    <property type="project" value="UniProtKB-UniRule"/>
</dbReference>
<evidence type="ECO:0000256" key="10">
    <source>
        <dbReference type="HAMAP-Rule" id="MF_00244"/>
    </source>
</evidence>
<accession>A0A7X2TB39</accession>